<gene>
    <name evidence="6" type="ORF">PISMIDRAFT_86592</name>
</gene>
<dbReference type="Gene3D" id="2.40.30.10">
    <property type="entry name" value="Translation factors"/>
    <property type="match status" value="1"/>
</dbReference>
<organism evidence="6 7">
    <name type="scientific">Pisolithus microcarpus 441</name>
    <dbReference type="NCBI Taxonomy" id="765257"/>
    <lineage>
        <taxon>Eukaryota</taxon>
        <taxon>Fungi</taxon>
        <taxon>Dikarya</taxon>
        <taxon>Basidiomycota</taxon>
        <taxon>Agaricomycotina</taxon>
        <taxon>Agaricomycetes</taxon>
        <taxon>Agaricomycetidae</taxon>
        <taxon>Boletales</taxon>
        <taxon>Sclerodermatineae</taxon>
        <taxon>Pisolithaceae</taxon>
        <taxon>Pisolithus</taxon>
    </lineage>
</organism>
<dbReference type="PANTHER" id="PTHR43261:SF1">
    <property type="entry name" value="RIBOSOME-RELEASING FACTOR 2, MITOCHONDRIAL"/>
    <property type="match status" value="1"/>
</dbReference>
<feature type="domain" description="Tr-type G" evidence="5">
    <location>
        <begin position="34"/>
        <end position="339"/>
    </location>
</feature>
<dbReference type="Gene3D" id="3.30.70.240">
    <property type="match status" value="1"/>
</dbReference>
<evidence type="ECO:0000313" key="6">
    <source>
        <dbReference type="EMBL" id="KIK30439.1"/>
    </source>
</evidence>
<sequence length="795" mass="86867">MLRPYYALRCNRIALQKLVPIARGFASEPHDEPSDIRNMALVAHIDSGKTTLTESILHKSSYISTPGSVDTGSTITDFLPAERERGITIQSASVPVKWKHWSFNLIDTPGHADFGMEVESASRVVDGAVVLIDSVEGVEAQTKAVWGQLSRYNVTSRLVFVNKLDRPGASFRASLLSLIAHGLHSNPLAITLPIASMKPGDYARAEPGIVGLVDLVKWQLWEWTVDGECRKHSLPLSLDTADLLRLLPKEHPIIPHLIPARVALLENLAMYSEELMDKLLALPSEPSFYLQIQPQDIIPHLRRATLGNQVLPVLCGSALEGIGTELIMDYVGELLPSPLDVRTEDENVNGPLRLLAWKVAWDQRKGWMTFVRVYSGCLRSQSVLFNVNTGQKEKVSKLLLLYASEAQEVDYLPYGSVGVLLGLRFTRTGDTLMSGRGQGKLATTHSVRGVVLPPAVMSVSVIPNSHSDLEPVQEAIQALIRTDPSVRMDVQDGQILVHALGALHLEIIEGRLRDEWRANFEFGKRQVSYRESLNSNMSSDLQEWSTEVAGKVVTAKISLSISPLAASERGDPAFEGNLVLDNKGKPVIAPDASPDQLHPLTYLARGISSALSSSPHTLLPYSHVKVQIRGFNLPRDAPPSVLAGASSAVMRNILKRAGMGPILEPYIKLRISVYEDSIGKVIRDIMDSGGEVLDLASDTITVSGDEGGKGQWNVETTYIPPVELSPSSTPSVDVAGIPRSKRTVHAVAPLSQMLDYSTRLRALSAGHGTFDMTNAGFREVSESRKMAILRELGRA</sequence>
<keyword evidence="7" id="KW-1185">Reference proteome</keyword>
<dbReference type="FunFam" id="3.40.50.300:FF:000514">
    <property type="entry name" value="Ribosome-releasing factor 2, mitochondrial"/>
    <property type="match status" value="1"/>
</dbReference>
<dbReference type="PROSITE" id="PS51722">
    <property type="entry name" value="G_TR_2"/>
    <property type="match status" value="1"/>
</dbReference>
<dbReference type="Gene3D" id="3.40.50.300">
    <property type="entry name" value="P-loop containing nucleotide triphosphate hydrolases"/>
    <property type="match status" value="1"/>
</dbReference>
<dbReference type="InterPro" id="IPR000795">
    <property type="entry name" value="T_Tr_GTP-bd_dom"/>
</dbReference>
<dbReference type="InterPro" id="IPR009000">
    <property type="entry name" value="Transl_B-barrel_sf"/>
</dbReference>
<dbReference type="InterPro" id="IPR031157">
    <property type="entry name" value="G_TR_CS"/>
</dbReference>
<dbReference type="GO" id="GO:0032790">
    <property type="term" value="P:ribosome disassembly"/>
    <property type="evidence" value="ECO:0007669"/>
    <property type="project" value="TreeGrafter"/>
</dbReference>
<dbReference type="InterPro" id="IPR000640">
    <property type="entry name" value="EFG_V-like"/>
</dbReference>
<dbReference type="Proteomes" id="UP000054018">
    <property type="component" value="Unassembled WGS sequence"/>
</dbReference>
<dbReference type="SUPFAM" id="SSF52540">
    <property type="entry name" value="P-loop containing nucleoside triphosphate hydrolases"/>
    <property type="match status" value="1"/>
</dbReference>
<dbReference type="Pfam" id="PF00679">
    <property type="entry name" value="EFG_C"/>
    <property type="match status" value="1"/>
</dbReference>
<dbReference type="AlphaFoldDB" id="A0A0C9ZWM3"/>
<dbReference type="HOGENOM" id="CLU_002794_4_1_1"/>
<dbReference type="InterPro" id="IPR035647">
    <property type="entry name" value="EFG_III/V"/>
</dbReference>
<dbReference type="STRING" id="765257.A0A0C9ZWM3"/>
<dbReference type="PRINTS" id="PR00315">
    <property type="entry name" value="ELONGATNFCT"/>
</dbReference>
<dbReference type="GO" id="GO:0005525">
    <property type="term" value="F:GTP binding"/>
    <property type="evidence" value="ECO:0007669"/>
    <property type="project" value="UniProtKB-KW"/>
</dbReference>
<dbReference type="Pfam" id="PF14492">
    <property type="entry name" value="EFG_III"/>
    <property type="match status" value="1"/>
</dbReference>
<evidence type="ECO:0000256" key="1">
    <source>
        <dbReference type="ARBA" id="ARBA00022741"/>
    </source>
</evidence>
<dbReference type="PANTHER" id="PTHR43261">
    <property type="entry name" value="TRANSLATION ELONGATION FACTOR G-RELATED"/>
    <property type="match status" value="1"/>
</dbReference>
<keyword evidence="2" id="KW-0648">Protein biosynthesis</keyword>
<dbReference type="Pfam" id="PF22042">
    <property type="entry name" value="EF-G_D2"/>
    <property type="match status" value="1"/>
</dbReference>
<evidence type="ECO:0000256" key="3">
    <source>
        <dbReference type="ARBA" id="ARBA00023128"/>
    </source>
</evidence>
<dbReference type="Gene3D" id="3.30.70.870">
    <property type="entry name" value="Elongation Factor G (Translational Gtpase), domain 3"/>
    <property type="match status" value="1"/>
</dbReference>
<reference evidence="6 7" key="1">
    <citation type="submission" date="2014-04" db="EMBL/GenBank/DDBJ databases">
        <authorList>
            <consortium name="DOE Joint Genome Institute"/>
            <person name="Kuo A."/>
            <person name="Kohler A."/>
            <person name="Costa M.D."/>
            <person name="Nagy L.G."/>
            <person name="Floudas D."/>
            <person name="Copeland A."/>
            <person name="Barry K.W."/>
            <person name="Cichocki N."/>
            <person name="Veneault-Fourrey C."/>
            <person name="LaButti K."/>
            <person name="Lindquist E.A."/>
            <person name="Lipzen A."/>
            <person name="Lundell T."/>
            <person name="Morin E."/>
            <person name="Murat C."/>
            <person name="Sun H."/>
            <person name="Tunlid A."/>
            <person name="Henrissat B."/>
            <person name="Grigoriev I.V."/>
            <person name="Hibbett D.S."/>
            <person name="Martin F."/>
            <person name="Nordberg H.P."/>
            <person name="Cantor M.N."/>
            <person name="Hua S.X."/>
        </authorList>
    </citation>
    <scope>NUCLEOTIDE SEQUENCE [LARGE SCALE GENOMIC DNA]</scope>
    <source>
        <strain evidence="6 7">441</strain>
    </source>
</reference>
<dbReference type="InterPro" id="IPR005225">
    <property type="entry name" value="Small_GTP-bd"/>
</dbReference>
<dbReference type="SUPFAM" id="SSF50447">
    <property type="entry name" value="Translation proteins"/>
    <property type="match status" value="1"/>
</dbReference>
<dbReference type="GO" id="GO:0003924">
    <property type="term" value="F:GTPase activity"/>
    <property type="evidence" value="ECO:0007669"/>
    <property type="project" value="InterPro"/>
</dbReference>
<dbReference type="GO" id="GO:0032543">
    <property type="term" value="P:mitochondrial translation"/>
    <property type="evidence" value="ECO:0007669"/>
    <property type="project" value="TreeGrafter"/>
</dbReference>
<evidence type="ECO:0000259" key="5">
    <source>
        <dbReference type="PROSITE" id="PS51722"/>
    </source>
</evidence>
<keyword evidence="3" id="KW-0496">Mitochondrion</keyword>
<dbReference type="Pfam" id="PF00009">
    <property type="entry name" value="GTP_EFTU"/>
    <property type="match status" value="1"/>
</dbReference>
<dbReference type="InterPro" id="IPR027417">
    <property type="entry name" value="P-loop_NTPase"/>
</dbReference>
<evidence type="ECO:0000313" key="7">
    <source>
        <dbReference type="Proteomes" id="UP000054018"/>
    </source>
</evidence>
<dbReference type="EMBL" id="KN833686">
    <property type="protein sequence ID" value="KIK30439.1"/>
    <property type="molecule type" value="Genomic_DNA"/>
</dbReference>
<dbReference type="InterPro" id="IPR041095">
    <property type="entry name" value="EFG_II"/>
</dbReference>
<evidence type="ECO:0000256" key="4">
    <source>
        <dbReference type="ARBA" id="ARBA00023134"/>
    </source>
</evidence>
<dbReference type="InterPro" id="IPR053905">
    <property type="entry name" value="EF-G-like_DII"/>
</dbReference>
<reference evidence="7" key="2">
    <citation type="submission" date="2015-01" db="EMBL/GenBank/DDBJ databases">
        <title>Evolutionary Origins and Diversification of the Mycorrhizal Mutualists.</title>
        <authorList>
            <consortium name="DOE Joint Genome Institute"/>
            <consortium name="Mycorrhizal Genomics Consortium"/>
            <person name="Kohler A."/>
            <person name="Kuo A."/>
            <person name="Nagy L.G."/>
            <person name="Floudas D."/>
            <person name="Copeland A."/>
            <person name="Barry K.W."/>
            <person name="Cichocki N."/>
            <person name="Veneault-Fourrey C."/>
            <person name="LaButti K."/>
            <person name="Lindquist E.A."/>
            <person name="Lipzen A."/>
            <person name="Lundell T."/>
            <person name="Morin E."/>
            <person name="Murat C."/>
            <person name="Riley R."/>
            <person name="Ohm R."/>
            <person name="Sun H."/>
            <person name="Tunlid A."/>
            <person name="Henrissat B."/>
            <person name="Grigoriev I.V."/>
            <person name="Hibbett D.S."/>
            <person name="Martin F."/>
        </authorList>
    </citation>
    <scope>NUCLEOTIDE SEQUENCE [LARGE SCALE GENOMIC DNA]</scope>
    <source>
        <strain evidence="7">441</strain>
    </source>
</reference>
<keyword evidence="1" id="KW-0547">Nucleotide-binding</keyword>
<proteinExistence type="predicted"/>
<dbReference type="SUPFAM" id="SSF54980">
    <property type="entry name" value="EF-G C-terminal domain-like"/>
    <property type="match status" value="2"/>
</dbReference>
<dbReference type="SMART" id="SM00838">
    <property type="entry name" value="EFG_C"/>
    <property type="match status" value="1"/>
</dbReference>
<evidence type="ECO:0000256" key="2">
    <source>
        <dbReference type="ARBA" id="ARBA00022917"/>
    </source>
</evidence>
<dbReference type="NCBIfam" id="TIGR00231">
    <property type="entry name" value="small_GTP"/>
    <property type="match status" value="1"/>
</dbReference>
<dbReference type="GO" id="GO:0005759">
    <property type="term" value="C:mitochondrial matrix"/>
    <property type="evidence" value="ECO:0007669"/>
    <property type="project" value="UniProtKB-ARBA"/>
</dbReference>
<name>A0A0C9ZWM3_9AGAM</name>
<dbReference type="OrthoDB" id="198619at2759"/>
<protein>
    <recommendedName>
        <fullName evidence="5">Tr-type G domain-containing protein</fullName>
    </recommendedName>
</protein>
<keyword evidence="4" id="KW-0342">GTP-binding</keyword>
<dbReference type="PROSITE" id="PS00301">
    <property type="entry name" value="G_TR_1"/>
    <property type="match status" value="1"/>
</dbReference>
<accession>A0A0C9ZWM3</accession>